<name>A0AAP0PNZ2_9MAGN</name>
<sequence length="53" mass="6332">MMHIMQCDFICIIADHIRPLKKFMLNLSLGKKSLCFMEKQMLEHSQFLESIKM</sequence>
<proteinExistence type="predicted"/>
<dbReference type="EMBL" id="JBBNAG010000003">
    <property type="protein sequence ID" value="KAK9148825.1"/>
    <property type="molecule type" value="Genomic_DNA"/>
</dbReference>
<keyword evidence="2" id="KW-1185">Reference proteome</keyword>
<organism evidence="1 2">
    <name type="scientific">Stephania cephalantha</name>
    <dbReference type="NCBI Taxonomy" id="152367"/>
    <lineage>
        <taxon>Eukaryota</taxon>
        <taxon>Viridiplantae</taxon>
        <taxon>Streptophyta</taxon>
        <taxon>Embryophyta</taxon>
        <taxon>Tracheophyta</taxon>
        <taxon>Spermatophyta</taxon>
        <taxon>Magnoliopsida</taxon>
        <taxon>Ranunculales</taxon>
        <taxon>Menispermaceae</taxon>
        <taxon>Menispermoideae</taxon>
        <taxon>Cissampelideae</taxon>
        <taxon>Stephania</taxon>
    </lineage>
</organism>
<protein>
    <submittedName>
        <fullName evidence="1">Uncharacterized protein</fullName>
    </submittedName>
</protein>
<reference evidence="1 2" key="1">
    <citation type="submission" date="2024-01" db="EMBL/GenBank/DDBJ databases">
        <title>Genome assemblies of Stephania.</title>
        <authorList>
            <person name="Yang L."/>
        </authorList>
    </citation>
    <scope>NUCLEOTIDE SEQUENCE [LARGE SCALE GENOMIC DNA]</scope>
    <source>
        <strain evidence="1">JXDWG</strain>
        <tissue evidence="1">Leaf</tissue>
    </source>
</reference>
<dbReference type="Proteomes" id="UP001419268">
    <property type="component" value="Unassembled WGS sequence"/>
</dbReference>
<accession>A0AAP0PNZ2</accession>
<gene>
    <name evidence="1" type="ORF">Scep_007582</name>
</gene>
<evidence type="ECO:0000313" key="2">
    <source>
        <dbReference type="Proteomes" id="UP001419268"/>
    </source>
</evidence>
<evidence type="ECO:0000313" key="1">
    <source>
        <dbReference type="EMBL" id="KAK9148825.1"/>
    </source>
</evidence>
<comment type="caution">
    <text evidence="1">The sequence shown here is derived from an EMBL/GenBank/DDBJ whole genome shotgun (WGS) entry which is preliminary data.</text>
</comment>
<dbReference type="AlphaFoldDB" id="A0AAP0PNZ2"/>